<evidence type="ECO:0008006" key="4">
    <source>
        <dbReference type="Google" id="ProtNLM"/>
    </source>
</evidence>
<dbReference type="SUPFAM" id="SSF89919">
    <property type="entry name" value="Ribosome-binding factor A, RbfA"/>
    <property type="match status" value="1"/>
</dbReference>
<dbReference type="InterPro" id="IPR000238">
    <property type="entry name" value="RbfA"/>
</dbReference>
<sequence length="107" mass="12682">MSQRTEQVAELVREAAALFLNRESNHLSLITVTRAEISPDLKNTTVFISVYPEEKEVEALHFTRRKRSLFKEYLKSHTKLRRIPFVEFEIDHGEKNRQRLDDISRNL</sequence>
<comment type="caution">
    <text evidence="2">The sequence shown here is derived from an EMBL/GenBank/DDBJ whole genome shotgun (WGS) entry which is preliminary data.</text>
</comment>
<proteinExistence type="predicted"/>
<dbReference type="GO" id="GO:0006364">
    <property type="term" value="P:rRNA processing"/>
    <property type="evidence" value="ECO:0007669"/>
    <property type="project" value="InterPro"/>
</dbReference>
<dbReference type="Gene3D" id="3.30.300.20">
    <property type="match status" value="1"/>
</dbReference>
<dbReference type="EMBL" id="MFLC01000030">
    <property type="protein sequence ID" value="OGG54816.1"/>
    <property type="molecule type" value="Genomic_DNA"/>
</dbReference>
<protein>
    <recommendedName>
        <fullName evidence="4">Ribosome-binding factor A</fullName>
    </recommendedName>
</protein>
<keyword evidence="1" id="KW-0690">Ribosome biogenesis</keyword>
<organism evidence="2 3">
    <name type="scientific">Candidatus Kaiserbacteria bacterium RIFCSPHIGHO2_02_FULL_49_11</name>
    <dbReference type="NCBI Taxonomy" id="1798489"/>
    <lineage>
        <taxon>Bacteria</taxon>
        <taxon>Candidatus Kaiseribacteriota</taxon>
    </lineage>
</organism>
<evidence type="ECO:0000256" key="1">
    <source>
        <dbReference type="ARBA" id="ARBA00022517"/>
    </source>
</evidence>
<dbReference type="Proteomes" id="UP000177659">
    <property type="component" value="Unassembled WGS sequence"/>
</dbReference>
<accession>A0A1F6D059</accession>
<dbReference type="InterPro" id="IPR023799">
    <property type="entry name" value="RbfA_dom_sf"/>
</dbReference>
<gene>
    <name evidence="2" type="ORF">A3D62_02120</name>
</gene>
<dbReference type="Pfam" id="PF02033">
    <property type="entry name" value="RBFA"/>
    <property type="match status" value="1"/>
</dbReference>
<evidence type="ECO:0000313" key="3">
    <source>
        <dbReference type="Proteomes" id="UP000177659"/>
    </source>
</evidence>
<name>A0A1F6D059_9BACT</name>
<reference evidence="2 3" key="1">
    <citation type="journal article" date="2016" name="Nat. Commun.">
        <title>Thousands of microbial genomes shed light on interconnected biogeochemical processes in an aquifer system.</title>
        <authorList>
            <person name="Anantharaman K."/>
            <person name="Brown C.T."/>
            <person name="Hug L.A."/>
            <person name="Sharon I."/>
            <person name="Castelle C.J."/>
            <person name="Probst A.J."/>
            <person name="Thomas B.C."/>
            <person name="Singh A."/>
            <person name="Wilkins M.J."/>
            <person name="Karaoz U."/>
            <person name="Brodie E.L."/>
            <person name="Williams K.H."/>
            <person name="Hubbard S.S."/>
            <person name="Banfield J.F."/>
        </authorList>
    </citation>
    <scope>NUCLEOTIDE SEQUENCE [LARGE SCALE GENOMIC DNA]</scope>
</reference>
<dbReference type="InterPro" id="IPR015946">
    <property type="entry name" value="KH_dom-like_a/b"/>
</dbReference>
<evidence type="ECO:0000313" key="2">
    <source>
        <dbReference type="EMBL" id="OGG54816.1"/>
    </source>
</evidence>
<dbReference type="AlphaFoldDB" id="A0A1F6D059"/>